<dbReference type="InterPro" id="IPR050583">
    <property type="entry name" value="Mycobacterial_A85_antigen"/>
</dbReference>
<sequence>MALLGWPLLVTLGAGVVACTVVTLLLWSRVRGPAPARVGQRVALVTSGQLVAVLFVAVALNDYGYFYGSWSELLGTSVSAPAVVHAATNRVTGHHGGPPRAARFDPSLAGIDAWSTPTQWATRGRVEAVTLVGAHSGLSEAAAVYLPPQYFQKAYAHHRFPGVEVLTGYPGATRELVSRMQYPDVLLSQIDAHRARPMVLVMLRPTAAPPRDTECTDVPGGPQVLTFLGEDVPREVSHDLRVATVGWGVMGSSTGGYCAAKLLLTHSTVFTTGAALSGYYHTLEDDTTGDLWGGSAVLRDLNDPEWLLRHQPAPPVSLFATIGTGEVSGTGLQDTRRFVALVHPPMSVTSVVIQGGGHNFKAWSPMMPRALDFLSAHLAS</sequence>
<feature type="transmembrane region" description="Helical" evidence="1">
    <location>
        <begin position="42"/>
        <end position="60"/>
    </location>
</feature>
<dbReference type="PANTHER" id="PTHR48098">
    <property type="entry name" value="ENTEROCHELIN ESTERASE-RELATED"/>
    <property type="match status" value="1"/>
</dbReference>
<evidence type="ECO:0000313" key="2">
    <source>
        <dbReference type="EMBL" id="SDO75991.1"/>
    </source>
</evidence>
<dbReference type="InterPro" id="IPR000801">
    <property type="entry name" value="Esterase-like"/>
</dbReference>
<accession>A0A1H0M6S3</accession>
<dbReference type="OrthoDB" id="3723842at2"/>
<dbReference type="STRING" id="443156.SAMN04489867_0512"/>
<keyword evidence="1" id="KW-0472">Membrane</keyword>
<name>A0A1H0M6S3_9MICO</name>
<dbReference type="PANTHER" id="PTHR48098:SF1">
    <property type="entry name" value="DIACYLGLYCEROL ACYLTRANSFERASE_MYCOLYLTRANSFERASE AG85A"/>
    <property type="match status" value="1"/>
</dbReference>
<dbReference type="Proteomes" id="UP000199077">
    <property type="component" value="Chromosome I"/>
</dbReference>
<dbReference type="InterPro" id="IPR029058">
    <property type="entry name" value="AB_hydrolase_fold"/>
</dbReference>
<dbReference type="EMBL" id="LT629711">
    <property type="protein sequence ID" value="SDO75991.1"/>
    <property type="molecule type" value="Genomic_DNA"/>
</dbReference>
<feature type="transmembrane region" description="Helical" evidence="1">
    <location>
        <begin position="6"/>
        <end position="30"/>
    </location>
</feature>
<dbReference type="Gene3D" id="3.40.50.1820">
    <property type="entry name" value="alpha/beta hydrolase"/>
    <property type="match status" value="1"/>
</dbReference>
<evidence type="ECO:0000313" key="3">
    <source>
        <dbReference type="Proteomes" id="UP000199077"/>
    </source>
</evidence>
<keyword evidence="1" id="KW-1133">Transmembrane helix</keyword>
<protein>
    <submittedName>
        <fullName evidence="2">Putative esterase</fullName>
    </submittedName>
</protein>
<dbReference type="Pfam" id="PF00756">
    <property type="entry name" value="Esterase"/>
    <property type="match status" value="1"/>
</dbReference>
<keyword evidence="3" id="KW-1185">Reference proteome</keyword>
<dbReference type="RefSeq" id="WP_091781051.1">
    <property type="nucleotide sequence ID" value="NZ_LT629711.1"/>
</dbReference>
<organism evidence="2 3">
    <name type="scientific">Pedococcus dokdonensis</name>
    <dbReference type="NCBI Taxonomy" id="443156"/>
    <lineage>
        <taxon>Bacteria</taxon>
        <taxon>Bacillati</taxon>
        <taxon>Actinomycetota</taxon>
        <taxon>Actinomycetes</taxon>
        <taxon>Micrococcales</taxon>
        <taxon>Intrasporangiaceae</taxon>
        <taxon>Pedococcus</taxon>
    </lineage>
</organism>
<dbReference type="GO" id="GO:0016747">
    <property type="term" value="F:acyltransferase activity, transferring groups other than amino-acyl groups"/>
    <property type="evidence" value="ECO:0007669"/>
    <property type="project" value="TreeGrafter"/>
</dbReference>
<reference evidence="3" key="1">
    <citation type="submission" date="2016-10" db="EMBL/GenBank/DDBJ databases">
        <authorList>
            <person name="Varghese N."/>
            <person name="Submissions S."/>
        </authorList>
    </citation>
    <scope>NUCLEOTIDE SEQUENCE [LARGE SCALE GENOMIC DNA]</scope>
    <source>
        <strain evidence="3">DSM 22329</strain>
    </source>
</reference>
<evidence type="ECO:0000256" key="1">
    <source>
        <dbReference type="SAM" id="Phobius"/>
    </source>
</evidence>
<gene>
    <name evidence="2" type="ORF">SAMN04489867_0512</name>
</gene>
<dbReference type="AlphaFoldDB" id="A0A1H0M6S3"/>
<dbReference type="SUPFAM" id="SSF53474">
    <property type="entry name" value="alpha/beta-Hydrolases"/>
    <property type="match status" value="1"/>
</dbReference>
<keyword evidence="1" id="KW-0812">Transmembrane</keyword>
<proteinExistence type="predicted"/>